<comment type="caution">
    <text evidence="2">The sequence shown here is derived from an EMBL/GenBank/DDBJ whole genome shotgun (WGS) entry which is preliminary data.</text>
</comment>
<proteinExistence type="predicted"/>
<keyword evidence="3" id="KW-1185">Reference proteome</keyword>
<sequence length="59" mass="6177">MVVTPERRASSPIIMPLTSALKLNPALGGKVKRAEVKRGEARRKGTPVPGWGPECGPAG</sequence>
<dbReference type="AlphaFoldDB" id="A0A918JCH0"/>
<protein>
    <submittedName>
        <fullName evidence="2">Uncharacterized protein</fullName>
    </submittedName>
</protein>
<feature type="compositionally biased region" description="Basic and acidic residues" evidence="1">
    <location>
        <begin position="34"/>
        <end position="43"/>
    </location>
</feature>
<accession>A0A918JCH0</accession>
<feature type="region of interest" description="Disordered" evidence="1">
    <location>
        <begin position="34"/>
        <end position="59"/>
    </location>
</feature>
<name>A0A918JCH0_9ACTN</name>
<dbReference type="Proteomes" id="UP000620224">
    <property type="component" value="Unassembled WGS sequence"/>
</dbReference>
<dbReference type="EMBL" id="BMUE01000014">
    <property type="protein sequence ID" value="GGW70626.1"/>
    <property type="molecule type" value="Genomic_DNA"/>
</dbReference>
<evidence type="ECO:0000256" key="1">
    <source>
        <dbReference type="SAM" id="MobiDB-lite"/>
    </source>
</evidence>
<reference evidence="2" key="2">
    <citation type="submission" date="2020-09" db="EMBL/GenBank/DDBJ databases">
        <authorList>
            <person name="Sun Q."/>
            <person name="Ohkuma M."/>
        </authorList>
    </citation>
    <scope>NUCLEOTIDE SEQUENCE</scope>
    <source>
        <strain evidence="2">JCM 4490</strain>
    </source>
</reference>
<organism evidence="2 3">
    <name type="scientific">Streptomyces lucensis JCM 4490</name>
    <dbReference type="NCBI Taxonomy" id="1306176"/>
    <lineage>
        <taxon>Bacteria</taxon>
        <taxon>Bacillati</taxon>
        <taxon>Actinomycetota</taxon>
        <taxon>Actinomycetes</taxon>
        <taxon>Kitasatosporales</taxon>
        <taxon>Streptomycetaceae</taxon>
        <taxon>Streptomyces</taxon>
    </lineage>
</organism>
<reference evidence="2" key="1">
    <citation type="journal article" date="2014" name="Int. J. Syst. Evol. Microbiol.">
        <title>Complete genome sequence of Corynebacterium casei LMG S-19264T (=DSM 44701T), isolated from a smear-ripened cheese.</title>
        <authorList>
            <consortium name="US DOE Joint Genome Institute (JGI-PGF)"/>
            <person name="Walter F."/>
            <person name="Albersmeier A."/>
            <person name="Kalinowski J."/>
            <person name="Ruckert C."/>
        </authorList>
    </citation>
    <scope>NUCLEOTIDE SEQUENCE</scope>
    <source>
        <strain evidence="2">JCM 4490</strain>
    </source>
</reference>
<evidence type="ECO:0000313" key="3">
    <source>
        <dbReference type="Proteomes" id="UP000620224"/>
    </source>
</evidence>
<gene>
    <name evidence="2" type="ORF">GCM10010503_54850</name>
</gene>
<evidence type="ECO:0000313" key="2">
    <source>
        <dbReference type="EMBL" id="GGW70626.1"/>
    </source>
</evidence>